<dbReference type="Gene3D" id="3.30.559.10">
    <property type="entry name" value="Chloramphenicol acetyltransferase-like domain"/>
    <property type="match status" value="1"/>
</dbReference>
<dbReference type="SMART" id="SM00829">
    <property type="entry name" value="PKS_ER"/>
    <property type="match status" value="1"/>
</dbReference>
<dbReference type="SMART" id="SM00827">
    <property type="entry name" value="PKS_AT"/>
    <property type="match status" value="1"/>
</dbReference>
<sequence>MSVLEVEPIAIVGLGCRFPGGADTPEKLWDLVYEGQQCWQDVPSSRYNWKAFHHHDPDTKGTHNSRGGFFLDQDLAEFDASFFGIPGAEAAAMDPQQRLLLEVSYEAFENAGMPLESLRGSRTGVYVALVSRDYDRQIYKDPYLIPKYHLTGCGDATACGRISLGESDAAIVGGTNLLLGPDMTIAMSALRMINDEGRCYPFDSRGAGYGRAEGVATLVLKRLKDAVRDGDCVRAIIRNSGVNQDGKTNGILLPSSRAQGQLTAALYHQVGINPREVSYVEAHGTGTQAGDAAELNSIKEVFADMETQRDGPLFLGSIKANLGHSESTSGLAGVIKTIMALEKSIIPPVTGLETVKPTLYNMLKAGDIILPKKPHQWPRSGRRLASVNSFGFGGTNAHVILESAPPLKLNMDAANGQNETNGIGSYRSIESVSEKKYPNVPKHGISSPTNGLLRSSDDGHDSHGPLVQNLTSPQLDKFEPQLFVISAKSKMSLEGALQNLKHWVSNYDTTDVQALNKLAKTLSTRRSRFNWRSTVIASSHTGLLSALENARTTKSSPKTQTVFLFTGQGAQYHGMGRELLVLHTSFAQSLNRSQEILTRLGASWSLVDELLCEESDSRINTSELSQPATTAVQIALVDMLREINVRPAMVLGHSSGEVAAAYAAGILDQKEALTISYHKGFVASWCKETSPSKGAMLAVGLGEAEVMQYLHSGQSGRCVVGCVNSPSSVTLSGDEMAIVEIQDLLDKNSVFNRRLKVDIAYHSHHMKAIADKFLQCLDSLKAKPPQNSVRFFSSVTGSEELLPLGARYWVNNLVSQVRFAPALETLTRMHIDSSSDSLVLLEIGPHAALQGPIRQIMSSAGIPSTRWSYNPSLVRNKDAHVAALEMVASLFESGIQLDIPANFSSRENYSPQTRLAVIPNLPSYSWDHSNQYWHESRLSKEYRFRQHAPHDLLGLRLTGTSTIEPVFRHILNVDDLPWLKEHIIDGFALYPGSAFLCMAIEALRQASKDRGEKREISKYFFHEVSFSKALVIPDSPASIEVLLSFKPSQSSSERLNITWEEFRVTSVTADGKWNDHCRGSIRADYSSNLVEDTVRGNWDQSTQASIAKERLQAMRPNCQETLTPEDIYGEMRHNGIDYGDTFAIIQDLQLGDHQAIGKVKVPDIGVLMPSQDMRPHIIHPAVFDAFMHIVLPLYHRHCSQGPVMLVSIADVSISADILSKPGDELLVACQLTEAGRRHGSVEVSILQEDLHGNLKEAGSLSQENFCTIGEGGAIAKAHSSRSSLSGLPPPCYHLDWVPASWFPRVHREDREASRKTVHISCSSITPMAQSLAKDISSNLGVKFDGRRCAVVSHIPDSMDPDSVHVILNDASSPLSPLNESIALFSHLKSILWVNIVTPETLSLGTPVSGLAQVAQQEVEGSNGVLLHYHIDDILQEKHQLPTIVIDILLNCFVDGIDPGNPIDHEYVYWKGDLFVPRLAPNNPSNEWLNAKVNDNSIEKIAGFHAVDYGIKLHFKTPGLLDSGMFVPIENITSVLGADEVLVRTYAHAVNQIDVAIALGREKSSETMVGEFSGEILAVGSFSRHVYKPGDRVCGWGALPYTNIARVQCHRVHRVDESISFVEAASIPLAFQTAAHALMNIAQLGPSHKVLIHGAGGSVGQAAVSIAQYLGAEVYATVGSIEKQQLLMEKKDIPGAKIFSSFSTTFADAILRQTAQRGVDVVLNCSSGDLNRESMSCMADFGHLIDITKSKTSLMLNSHAGKNITFATVDMELLAKKRPTQVQQTFAKVMALYQEGKLRPITPITTKSIADFSNAFRLVQSQDYPGKIILTCDNEVSVKQTTPKPRPLRLLADGIYVVLGGDETLNHSLCTFLQDHGAKNIVSVMFSGYGIQATSNDWSAFERLQMDIGNEIEALAALSSKLGSNRANPLSQISGQEFESAIKTTQNTRKDIGELFKDVPLQFFITISSIYCLFGRKAQDIYSMGGVFLGWMPPASIPRNSMTLRLGGINGTDFPSVKAQLGDSIIATTMEISDLHRILEYSMRPETRLDRCSELFVGLEKITSQVKNPIFGALHDKEGDGEPSHTKFNPTSIDQRIAHAETLDDLHTIVKAALVEQLASLLALDPDEIRVRAAAIDIGLDSILAIEFKNWVVRTMQAPIQASEILDAPSLVQLTRLIVQRSKLCHKPSPRSNGDDFDNHCEARATPSGHPMPGPVTHATNSEKENVLTTDLLPALPIPELKVLIERHLSYVRAFATDEEFENTLEIAAEFQAPGSIGKRLYDRLQAIKQADPDNWYHDLYLRNQYLVRKGGLAPYMSFFFTHPTASMPDSQAARAAIVVSAVIEHKFQLDRGEVKTRYMNEQPLCMDLSKYLFNACREPKVGLDVMHQYPRTNYFVVLRRGHVYKVDFEELDDSTQRERLESIFEAILEASPEEIDWLGLLTADDRRSWAKHREDFMNLSEENAFYIHTIEKSGFVVCLDDGSPETPEERGRHFQFADGSNRWNDKPIEYVITTNGVSGIVGDHTGLDAGTILDLNQEIAERIRCYQKPQRPQRSIAMAPVMLEKVTHTEISSDIAAGIEKVRFDYQSAIALREQRYPPSLPYGALFMKTHKIPANSGAQLLIQLAARYYFGFINPCWETVLQSNFSKGRVELNQVVTTQVAAFINAAAKDSVPLSSCKKLFIEAARTHSSAVLSCTRGNGSDRFLSILREILEEGEEVPRLFQDPVYQRSRPRQFCSNCFTSGMAEDGCCLRDETGIWVHHEVQPEQ</sequence>
<accession>A0A6V8HLI3</accession>
<evidence type="ECO:0000256" key="9">
    <source>
        <dbReference type="PROSITE-ProRule" id="PRU01363"/>
    </source>
</evidence>
<dbReference type="Gene3D" id="3.40.366.10">
    <property type="entry name" value="Malonyl-Coenzyme A Acyl Carrier Protein, domain 2"/>
    <property type="match status" value="1"/>
</dbReference>
<dbReference type="InterPro" id="IPR023213">
    <property type="entry name" value="CAT-like_dom_sf"/>
</dbReference>
<dbReference type="SUPFAM" id="SSF53901">
    <property type="entry name" value="Thiolase-like"/>
    <property type="match status" value="1"/>
</dbReference>
<dbReference type="CDD" id="cd05195">
    <property type="entry name" value="enoyl_red"/>
    <property type="match status" value="1"/>
</dbReference>
<dbReference type="GO" id="GO:0004312">
    <property type="term" value="F:fatty acid synthase activity"/>
    <property type="evidence" value="ECO:0007669"/>
    <property type="project" value="TreeGrafter"/>
</dbReference>
<feature type="region of interest" description="N-terminal hotdog fold" evidence="9">
    <location>
        <begin position="950"/>
        <end position="1088"/>
    </location>
</feature>
<feature type="region of interest" description="C-terminal hotdog fold" evidence="9">
    <location>
        <begin position="1119"/>
        <end position="1274"/>
    </location>
</feature>
<dbReference type="InterPro" id="IPR050091">
    <property type="entry name" value="PKS_NRPS_Biosynth_Enz"/>
</dbReference>
<feature type="region of interest" description="Disordered" evidence="10">
    <location>
        <begin position="437"/>
        <end position="470"/>
    </location>
</feature>
<dbReference type="InterPro" id="IPR013154">
    <property type="entry name" value="ADH-like_N"/>
</dbReference>
<dbReference type="InterPro" id="IPR016036">
    <property type="entry name" value="Malonyl_transacylase_ACP-bd"/>
</dbReference>
<dbReference type="InterPro" id="IPR020806">
    <property type="entry name" value="PKS_PP-bd"/>
</dbReference>
<evidence type="ECO:0000256" key="2">
    <source>
        <dbReference type="ARBA" id="ARBA00005232"/>
    </source>
</evidence>
<dbReference type="Pfam" id="PF00698">
    <property type="entry name" value="Acyl_transf_1"/>
    <property type="match status" value="1"/>
</dbReference>
<keyword evidence="4" id="KW-0597">Phosphoprotein</keyword>
<feature type="active site" description="Proton acceptor" evidence="8">
    <location>
        <position position="2524"/>
    </location>
</feature>
<dbReference type="SUPFAM" id="SSF47336">
    <property type="entry name" value="ACP-like"/>
    <property type="match status" value="1"/>
</dbReference>
<dbReference type="Proteomes" id="UP000053095">
    <property type="component" value="Unassembled WGS sequence"/>
</dbReference>
<dbReference type="Pfam" id="PF13602">
    <property type="entry name" value="ADH_zinc_N_2"/>
    <property type="match status" value="1"/>
</dbReference>
<feature type="domain" description="PKS/mFAS DH" evidence="13">
    <location>
        <begin position="950"/>
        <end position="1274"/>
    </location>
</feature>
<keyword evidence="15" id="KW-1185">Reference proteome</keyword>
<feature type="domain" description="Carrier" evidence="11">
    <location>
        <begin position="2103"/>
        <end position="2181"/>
    </location>
</feature>
<dbReference type="InterPro" id="IPR011032">
    <property type="entry name" value="GroES-like_sf"/>
</dbReference>
<dbReference type="SUPFAM" id="SSF55048">
    <property type="entry name" value="Probable ACP-binding domain of malonyl-CoA ACP transacylase"/>
    <property type="match status" value="1"/>
</dbReference>
<gene>
    <name evidence="14" type="ORF">TCE0_042f15434</name>
</gene>
<dbReference type="InterPro" id="IPR000542">
    <property type="entry name" value="Carn_acyl_trans"/>
</dbReference>
<dbReference type="SMART" id="SM01294">
    <property type="entry name" value="PKS_PP_betabranch"/>
    <property type="match status" value="1"/>
</dbReference>
<dbReference type="InterPro" id="IPR020841">
    <property type="entry name" value="PKS_Beta-ketoAc_synthase_dom"/>
</dbReference>
<dbReference type="EMBL" id="DF933838">
    <property type="protein sequence ID" value="GAM41924.1"/>
    <property type="molecule type" value="Genomic_DNA"/>
</dbReference>
<evidence type="ECO:0000256" key="10">
    <source>
        <dbReference type="SAM" id="MobiDB-lite"/>
    </source>
</evidence>
<dbReference type="InterPro" id="IPR020843">
    <property type="entry name" value="ER"/>
</dbReference>
<evidence type="ECO:0000256" key="1">
    <source>
        <dbReference type="ARBA" id="ARBA00005179"/>
    </source>
</evidence>
<dbReference type="InterPro" id="IPR016035">
    <property type="entry name" value="Acyl_Trfase/lysoPLipase"/>
</dbReference>
<evidence type="ECO:0000256" key="4">
    <source>
        <dbReference type="ARBA" id="ARBA00022553"/>
    </source>
</evidence>
<dbReference type="Pfam" id="PF23297">
    <property type="entry name" value="ACP_SdgA_C"/>
    <property type="match status" value="1"/>
</dbReference>
<dbReference type="Gene3D" id="3.90.180.10">
    <property type="entry name" value="Medium-chain alcohol dehydrogenases, catalytic domain"/>
    <property type="match status" value="1"/>
</dbReference>
<reference evidence="15" key="1">
    <citation type="journal article" date="2015" name="Genome Announc.">
        <title>Draft genome sequence of Talaromyces cellulolyticus strain Y-94, a source of lignocellulosic biomass-degrading enzymes.</title>
        <authorList>
            <person name="Fujii T."/>
            <person name="Koike H."/>
            <person name="Sawayama S."/>
            <person name="Yano S."/>
            <person name="Inoue H."/>
        </authorList>
    </citation>
    <scope>NUCLEOTIDE SEQUENCE [LARGE SCALE GENOMIC DNA]</scope>
    <source>
        <strain evidence="15">Y-94</strain>
    </source>
</reference>
<dbReference type="Gene3D" id="3.40.47.10">
    <property type="match status" value="2"/>
</dbReference>
<dbReference type="Pfam" id="PF22621">
    <property type="entry name" value="CurL-like_PKS_C"/>
    <property type="match status" value="1"/>
</dbReference>
<dbReference type="PANTHER" id="PTHR43775:SF22">
    <property type="entry name" value="SYNTHASE, PUTATIVE (JCVI)-RELATED"/>
    <property type="match status" value="1"/>
</dbReference>
<dbReference type="InterPro" id="IPR009081">
    <property type="entry name" value="PP-bd_ACP"/>
</dbReference>
<dbReference type="GO" id="GO:0016491">
    <property type="term" value="F:oxidoreductase activity"/>
    <property type="evidence" value="ECO:0007669"/>
    <property type="project" value="InterPro"/>
</dbReference>
<evidence type="ECO:0000259" key="11">
    <source>
        <dbReference type="PROSITE" id="PS50075"/>
    </source>
</evidence>
<protein>
    <submittedName>
        <fullName evidence="14">Uncharacterized protein</fullName>
    </submittedName>
</protein>
<evidence type="ECO:0000256" key="6">
    <source>
        <dbReference type="ARBA" id="ARBA00023268"/>
    </source>
</evidence>
<name>A0A6V8HLI3_TALPI</name>
<dbReference type="InterPro" id="IPR014043">
    <property type="entry name" value="Acyl_transferase_dom"/>
</dbReference>
<keyword evidence="6" id="KW-0511">Multifunctional enzyme</keyword>
<dbReference type="Gene3D" id="3.30.559.70">
    <property type="entry name" value="Choline/Carnitine o-acyltransferase, domain 2"/>
    <property type="match status" value="1"/>
</dbReference>
<dbReference type="Pfam" id="PF14765">
    <property type="entry name" value="PS-DH"/>
    <property type="match status" value="1"/>
</dbReference>
<evidence type="ECO:0000256" key="3">
    <source>
        <dbReference type="ARBA" id="ARBA00022450"/>
    </source>
</evidence>
<comment type="pathway">
    <text evidence="1">Secondary metabolite biosynthesis.</text>
</comment>
<dbReference type="GO" id="GO:0006633">
    <property type="term" value="P:fatty acid biosynthetic process"/>
    <property type="evidence" value="ECO:0007669"/>
    <property type="project" value="TreeGrafter"/>
</dbReference>
<keyword evidence="3" id="KW-0596">Phosphopantetheine</keyword>
<dbReference type="Pfam" id="PF00109">
    <property type="entry name" value="ketoacyl-synt"/>
    <property type="match status" value="1"/>
</dbReference>
<dbReference type="InterPro" id="IPR042231">
    <property type="entry name" value="Cho/carn_acyl_trans_2"/>
</dbReference>
<dbReference type="Pfam" id="PF02801">
    <property type="entry name" value="Ketoacyl-synt_C"/>
    <property type="match status" value="1"/>
</dbReference>
<dbReference type="SMART" id="SM00825">
    <property type="entry name" value="PKS_KS"/>
    <property type="match status" value="1"/>
</dbReference>
<keyword evidence="7" id="KW-0012">Acyltransferase</keyword>
<dbReference type="InterPro" id="IPR036736">
    <property type="entry name" value="ACP-like_sf"/>
</dbReference>
<dbReference type="PANTHER" id="PTHR43775">
    <property type="entry name" value="FATTY ACID SYNTHASE"/>
    <property type="match status" value="1"/>
</dbReference>
<proteinExistence type="inferred from homology"/>
<evidence type="ECO:0000256" key="8">
    <source>
        <dbReference type="PIRSR" id="PIRSR600542-1"/>
    </source>
</evidence>
<evidence type="ECO:0000256" key="5">
    <source>
        <dbReference type="ARBA" id="ARBA00022679"/>
    </source>
</evidence>
<dbReference type="InterPro" id="IPR014030">
    <property type="entry name" value="Ketoacyl_synth_N"/>
</dbReference>
<dbReference type="GO" id="GO:0031177">
    <property type="term" value="F:phosphopantetheine binding"/>
    <property type="evidence" value="ECO:0007669"/>
    <property type="project" value="InterPro"/>
</dbReference>
<dbReference type="InterPro" id="IPR032821">
    <property type="entry name" value="PKS_assoc"/>
</dbReference>
<dbReference type="PROSITE" id="PS52019">
    <property type="entry name" value="PKS_MFAS_DH"/>
    <property type="match status" value="1"/>
</dbReference>
<dbReference type="InterPro" id="IPR049552">
    <property type="entry name" value="PKS_DH_N"/>
</dbReference>
<keyword evidence="5" id="KW-0808">Transferase</keyword>
<dbReference type="InterPro" id="IPR036291">
    <property type="entry name" value="NAD(P)-bd_dom_sf"/>
</dbReference>
<dbReference type="SMART" id="SM00823">
    <property type="entry name" value="PKS_PP"/>
    <property type="match status" value="1"/>
</dbReference>
<dbReference type="Pfam" id="PF16197">
    <property type="entry name" value="KAsynt_C_assoc"/>
    <property type="match status" value="1"/>
</dbReference>
<dbReference type="SUPFAM" id="SSF51735">
    <property type="entry name" value="NAD(P)-binding Rossmann-fold domains"/>
    <property type="match status" value="1"/>
</dbReference>
<dbReference type="PROSITE" id="PS50075">
    <property type="entry name" value="CARRIER"/>
    <property type="match status" value="1"/>
</dbReference>
<dbReference type="InterPro" id="IPR020807">
    <property type="entry name" value="PKS_DH"/>
</dbReference>
<feature type="domain" description="Ketosynthase family 3 (KS3)" evidence="12">
    <location>
        <begin position="6"/>
        <end position="403"/>
    </location>
</feature>
<dbReference type="SUPFAM" id="SSF50129">
    <property type="entry name" value="GroES-like"/>
    <property type="match status" value="1"/>
</dbReference>
<dbReference type="PROSITE" id="PS52004">
    <property type="entry name" value="KS3_2"/>
    <property type="match status" value="1"/>
</dbReference>
<dbReference type="Pfam" id="PF08240">
    <property type="entry name" value="ADH_N"/>
    <property type="match status" value="1"/>
</dbReference>
<dbReference type="InterPro" id="IPR001227">
    <property type="entry name" value="Ac_transferase_dom_sf"/>
</dbReference>
<evidence type="ECO:0000256" key="7">
    <source>
        <dbReference type="ARBA" id="ARBA00023315"/>
    </source>
</evidence>
<dbReference type="CDD" id="cd00833">
    <property type="entry name" value="PKS"/>
    <property type="match status" value="1"/>
</dbReference>
<dbReference type="Gene3D" id="1.10.1200.10">
    <property type="entry name" value="ACP-like"/>
    <property type="match status" value="1"/>
</dbReference>
<dbReference type="SUPFAM" id="SSF52151">
    <property type="entry name" value="FabD/lysophospholipase-like"/>
    <property type="match status" value="1"/>
</dbReference>
<dbReference type="InterPro" id="IPR049900">
    <property type="entry name" value="PKS_mFAS_DH"/>
</dbReference>
<dbReference type="InterPro" id="IPR049551">
    <property type="entry name" value="PKS_DH_C"/>
</dbReference>
<evidence type="ECO:0000259" key="12">
    <source>
        <dbReference type="PROSITE" id="PS52004"/>
    </source>
</evidence>
<evidence type="ECO:0000259" key="13">
    <source>
        <dbReference type="PROSITE" id="PS52019"/>
    </source>
</evidence>
<dbReference type="InterPro" id="IPR016039">
    <property type="entry name" value="Thiolase-like"/>
</dbReference>
<dbReference type="Gene3D" id="3.30.70.3290">
    <property type="match status" value="1"/>
</dbReference>
<dbReference type="InterPro" id="IPR042104">
    <property type="entry name" value="PKS_dehydratase_sf"/>
</dbReference>
<dbReference type="InterPro" id="IPR039551">
    <property type="entry name" value="Cho/carn_acyl_trans"/>
</dbReference>
<dbReference type="GO" id="GO:0044550">
    <property type="term" value="P:secondary metabolite biosynthetic process"/>
    <property type="evidence" value="ECO:0007669"/>
    <property type="project" value="TreeGrafter"/>
</dbReference>
<comment type="caution">
    <text evidence="14">The sequence shown here is derived from an EMBL/GenBank/DDBJ whole genome shotgun (WGS) entry which is preliminary data.</text>
</comment>
<evidence type="ECO:0000313" key="14">
    <source>
        <dbReference type="EMBL" id="GAM41924.1"/>
    </source>
</evidence>
<dbReference type="SMART" id="SM00826">
    <property type="entry name" value="PKS_DH"/>
    <property type="match status" value="1"/>
</dbReference>
<evidence type="ECO:0000313" key="15">
    <source>
        <dbReference type="Proteomes" id="UP000053095"/>
    </source>
</evidence>
<dbReference type="Pfam" id="PF21089">
    <property type="entry name" value="PKS_DH_N"/>
    <property type="match status" value="1"/>
</dbReference>
<comment type="similarity">
    <text evidence="2">Belongs to the carnitine/choline acetyltransferase family.</text>
</comment>
<dbReference type="Gene3D" id="3.10.129.110">
    <property type="entry name" value="Polyketide synthase dehydratase"/>
    <property type="match status" value="1"/>
</dbReference>
<feature type="active site" description="Proton acceptor; for dehydratase activity" evidence="9">
    <location>
        <position position="982"/>
    </location>
</feature>
<organism evidence="14 15">
    <name type="scientific">Talaromyces pinophilus</name>
    <name type="common">Penicillium pinophilum</name>
    <dbReference type="NCBI Taxonomy" id="128442"/>
    <lineage>
        <taxon>Eukaryota</taxon>
        <taxon>Fungi</taxon>
        <taxon>Dikarya</taxon>
        <taxon>Ascomycota</taxon>
        <taxon>Pezizomycotina</taxon>
        <taxon>Eurotiomycetes</taxon>
        <taxon>Eurotiomycetidae</taxon>
        <taxon>Eurotiales</taxon>
        <taxon>Trichocomaceae</taxon>
        <taxon>Talaromyces</taxon>
        <taxon>Talaromyces sect. Talaromyces</taxon>
    </lineage>
</organism>
<dbReference type="PROSITE" id="PS00440">
    <property type="entry name" value="ACYLTRANSF_C_2"/>
    <property type="match status" value="1"/>
</dbReference>
<dbReference type="SUPFAM" id="SSF52777">
    <property type="entry name" value="CoA-dependent acyltransferases"/>
    <property type="match status" value="2"/>
</dbReference>
<dbReference type="InterPro" id="IPR014031">
    <property type="entry name" value="Ketoacyl_synth_C"/>
</dbReference>
<dbReference type="Pfam" id="PF00755">
    <property type="entry name" value="Carn_acyltransf"/>
    <property type="match status" value="1"/>
</dbReference>
<feature type="active site" description="Proton donor; for dehydratase activity" evidence="9">
    <location>
        <position position="1184"/>
    </location>
</feature>